<name>A0ACD1HDJ5_9EURO</name>
<protein>
    <submittedName>
        <fullName evidence="1">Cytochrome P450</fullName>
    </submittedName>
</protein>
<organism evidence="1 2">
    <name type="scientific">Aspergillus aculeatinus CBS 121060</name>
    <dbReference type="NCBI Taxonomy" id="1448322"/>
    <lineage>
        <taxon>Eukaryota</taxon>
        <taxon>Fungi</taxon>
        <taxon>Dikarya</taxon>
        <taxon>Ascomycota</taxon>
        <taxon>Pezizomycotina</taxon>
        <taxon>Eurotiomycetes</taxon>
        <taxon>Eurotiomycetidae</taxon>
        <taxon>Eurotiales</taxon>
        <taxon>Aspergillaceae</taxon>
        <taxon>Aspergillus</taxon>
        <taxon>Aspergillus subgen. Circumdati</taxon>
    </lineage>
</organism>
<evidence type="ECO:0000313" key="2">
    <source>
        <dbReference type="Proteomes" id="UP000249661"/>
    </source>
</evidence>
<sequence>MISFLANVQHLLLRLGGWSLFAGIIYIVGICIYRLYFHPLAKYPGPFFAKITTWRAVYHGKSGDLHVDIWRCHQKYAPHRIVFASSTGFHDIYDFGKNVQKSQSYRSIPLIKNAYSTLNVVDKKVHGRKRPILSQGLSDQNLKLLEASLLKVVDHLCDRLSEKQDNFSPEVARDTEDGWTCAKNMAEWSDFYTFDVMTELVFGRSFNTLDTNTHHYILDGIMSQMRRMSLLTEEPLIEKLHLGRFLYPGAMAKALRFSQAGRSIMEDRKRHPNPGAADICTKLLSAKDPETGEGFPFQELWAESNLLIVAGSDTTYTAMAAAFFYLSRCPMALSQATHEIRRAFTSINDIRPGSPTLASCSYFRACIDEAMRLTLSVAGALWREVLPGGAMVDGEFAPAGMEVGAGIYALHHKATYFPDPFGFRPERWLASSPGGKGVDPSAFAPFSAGPRSCVGKRLAMIEFTVVLARILWRFDLRAAAGELGKVGEGKGVRVGEYHTDWRFTSKNDGPYIQFRERGVVV</sequence>
<accession>A0ACD1HDJ5</accession>
<gene>
    <name evidence="1" type="ORF">BO66DRAFT_447963</name>
</gene>
<evidence type="ECO:0000313" key="1">
    <source>
        <dbReference type="EMBL" id="RAH71716.1"/>
    </source>
</evidence>
<reference evidence="1" key="1">
    <citation type="submission" date="2018-02" db="EMBL/GenBank/DDBJ databases">
        <title>The genomes of Aspergillus section Nigri reveals drivers in fungal speciation.</title>
        <authorList>
            <consortium name="DOE Joint Genome Institute"/>
            <person name="Vesth T.C."/>
            <person name="Nybo J."/>
            <person name="Theobald S."/>
            <person name="Brandl J."/>
            <person name="Frisvad J.C."/>
            <person name="Nielsen K.F."/>
            <person name="Lyhne E.K."/>
            <person name="Kogle M.E."/>
            <person name="Kuo A."/>
            <person name="Riley R."/>
            <person name="Clum A."/>
            <person name="Nolan M."/>
            <person name="Lipzen A."/>
            <person name="Salamov A."/>
            <person name="Henrissat B."/>
            <person name="Wiebenga A."/>
            <person name="De vries R.P."/>
            <person name="Grigoriev I.V."/>
            <person name="Mortensen U.H."/>
            <person name="Andersen M.R."/>
            <person name="Baker S.E."/>
        </authorList>
    </citation>
    <scope>NUCLEOTIDE SEQUENCE</scope>
    <source>
        <strain evidence="1">CBS 121060</strain>
    </source>
</reference>
<proteinExistence type="predicted"/>
<dbReference type="Proteomes" id="UP000249661">
    <property type="component" value="Unassembled WGS sequence"/>
</dbReference>
<keyword evidence="2" id="KW-1185">Reference proteome</keyword>
<dbReference type="EMBL" id="KZ824947">
    <property type="protein sequence ID" value="RAH71716.1"/>
    <property type="molecule type" value="Genomic_DNA"/>
</dbReference>